<dbReference type="Pfam" id="PF00118">
    <property type="entry name" value="Cpn60_TCP1"/>
    <property type="match status" value="1"/>
</dbReference>
<dbReference type="GO" id="GO:0006099">
    <property type="term" value="P:tricarboxylic acid cycle"/>
    <property type="evidence" value="ECO:0007669"/>
    <property type="project" value="UniProtKB-UniPathway"/>
</dbReference>
<dbReference type="PROSITE" id="PS00750">
    <property type="entry name" value="TCP1_1"/>
    <property type="match status" value="1"/>
</dbReference>
<protein>
    <recommendedName>
        <fullName evidence="7">Aconitate hydratase, mitochondrial</fullName>
        <shortName evidence="7">Aconitase</shortName>
        <ecNumber evidence="7">4.2.1.3</ecNumber>
    </recommendedName>
</protein>
<feature type="region of interest" description="Disordered" evidence="8">
    <location>
        <begin position="760"/>
        <end position="782"/>
    </location>
</feature>
<dbReference type="InterPro" id="IPR002423">
    <property type="entry name" value="Cpn60/GroEL/TCP-1"/>
</dbReference>
<evidence type="ECO:0000313" key="10">
    <source>
        <dbReference type="EMBL" id="MPC14846.1"/>
    </source>
</evidence>
<dbReference type="Proteomes" id="UP000324222">
    <property type="component" value="Unassembled WGS sequence"/>
</dbReference>
<dbReference type="FunFam" id="3.30.499.10:FF:000003">
    <property type="entry name" value="Aconitate hydratase, mitochondrial"/>
    <property type="match status" value="1"/>
</dbReference>
<evidence type="ECO:0000256" key="5">
    <source>
        <dbReference type="ARBA" id="ARBA00023014"/>
    </source>
</evidence>
<evidence type="ECO:0000256" key="6">
    <source>
        <dbReference type="ARBA" id="ARBA00023239"/>
    </source>
</evidence>
<evidence type="ECO:0000259" key="9">
    <source>
        <dbReference type="Pfam" id="PF00330"/>
    </source>
</evidence>
<gene>
    <name evidence="10" type="primary">Aco2_1</name>
    <name evidence="10" type="ORF">E2C01_007622</name>
</gene>
<dbReference type="GO" id="GO:0005739">
    <property type="term" value="C:mitochondrion"/>
    <property type="evidence" value="ECO:0007669"/>
    <property type="project" value="UniProtKB-SubCell"/>
</dbReference>
<dbReference type="PANTHER" id="PTHR43160">
    <property type="entry name" value="ACONITATE HYDRATASE B"/>
    <property type="match status" value="1"/>
</dbReference>
<reference evidence="10 11" key="1">
    <citation type="submission" date="2019-05" db="EMBL/GenBank/DDBJ databases">
        <title>Another draft genome of Portunus trituberculatus and its Hox gene families provides insights of decapod evolution.</title>
        <authorList>
            <person name="Jeong J.-H."/>
            <person name="Song I."/>
            <person name="Kim S."/>
            <person name="Choi T."/>
            <person name="Kim D."/>
            <person name="Ryu S."/>
            <person name="Kim W."/>
        </authorList>
    </citation>
    <scope>NUCLEOTIDE SEQUENCE [LARGE SCALE GENOMIC DNA]</scope>
    <source>
        <tissue evidence="10">Muscle</tissue>
    </source>
</reference>
<proteinExistence type="inferred from homology"/>
<evidence type="ECO:0000313" key="11">
    <source>
        <dbReference type="Proteomes" id="UP000324222"/>
    </source>
</evidence>
<dbReference type="Gene3D" id="3.40.1060.10">
    <property type="entry name" value="Aconitase, Domain 2"/>
    <property type="match status" value="1"/>
</dbReference>
<dbReference type="GO" id="GO:0003994">
    <property type="term" value="F:aconitate hydratase activity"/>
    <property type="evidence" value="ECO:0007669"/>
    <property type="project" value="UniProtKB-EC"/>
</dbReference>
<keyword evidence="4 7" id="KW-0408">Iron</keyword>
<dbReference type="SUPFAM" id="SSF54849">
    <property type="entry name" value="GroEL-intermediate domain like"/>
    <property type="match status" value="1"/>
</dbReference>
<dbReference type="PROSITE" id="PS01244">
    <property type="entry name" value="ACONITASE_2"/>
    <property type="match status" value="1"/>
</dbReference>
<dbReference type="FunFam" id="3.40.1060.10:FF:000001">
    <property type="entry name" value="Aconitate hydratase, mitochondrial"/>
    <property type="match status" value="1"/>
</dbReference>
<dbReference type="SUPFAM" id="SSF53732">
    <property type="entry name" value="Aconitase iron-sulfur domain"/>
    <property type="match status" value="1"/>
</dbReference>
<dbReference type="InterPro" id="IPR001030">
    <property type="entry name" value="Acoase/IPM_deHydtase_lsu_aba"/>
</dbReference>
<comment type="similarity">
    <text evidence="1 7">Belongs to the aconitase/IPM isomerase family.</text>
</comment>
<sequence length="782" mass="84762">MALHVPRAPGFSSMLKDGARHFSGLEEAVFRNISACKEFSKTLKTAYGPQGRNKMVINHLEKLFVTNDAATIIKELEIEHPAAKLMVLASQMQEQEMGDGTNWVIIFAGALLEAAEDLIRMGLTPTDVAEGYQLAVNKALELLPSLQCWEVTDPRNLEQVTKALRTTIMSKQFGNEDFLAKLVANACISILPEKTTFNVDNVRICKILGSGIHKSEVVQGLGSFRGHIQARCFHVSPLISAAQKVAMSHLDPGSVMPYDKLQANLEVVKKRLNRPLTLSEKVLYSHLDNPANQDIVRGESYLKLRPDRVAMQDATAQMAMLQFISSGLPRVAVPSTIHCDHLIQAQIDGPKDLKRAIDINKEVYNFLATAGAKYGVGFWKPGSGIIHQIILENYAFPGLLMIGTDSHTPNGGGLGGLCIGVGGADAVDVMADIPWELKCPKVIGVKLTGELSGWTSPKDIILKVAGILTVKGGTGAIVEYTGPGVDSISCTGMATICNMGAEIGATTSVFPFNSRMKDYLEATNRKDIAALAEQNASMLTPDEDAPYDRVIEINLSELEPHINGPFTPDLAHPVNKANSLKISHRFMVTSQVGDAAREKGWPLEVKAGLIGSCTNSSYEDMGRCASIVKEAMKHGLKAKSLFHITPGSEQIRATIERDDIAKTLREFGGTVLANACGPCIGQWDRQDVKKGEKNTIVTSYNRNFIGRNDANPATHAFVTSPELVTAMALAGRLDFDPRTDSLVGSDGKEFKLSDPFAAELPPRGFDPGEDTYQDGGIIDREV</sequence>
<dbReference type="Pfam" id="PF00330">
    <property type="entry name" value="Aconitase"/>
    <property type="match status" value="1"/>
</dbReference>
<dbReference type="Gene3D" id="3.30.260.10">
    <property type="entry name" value="TCP-1-like chaperonin intermediate domain"/>
    <property type="match status" value="1"/>
</dbReference>
<dbReference type="SUPFAM" id="SSF48592">
    <property type="entry name" value="GroEL equatorial domain-like"/>
    <property type="match status" value="1"/>
</dbReference>
<dbReference type="InterPro" id="IPR027413">
    <property type="entry name" value="GROEL-like_equatorial_sf"/>
</dbReference>
<evidence type="ECO:0000256" key="4">
    <source>
        <dbReference type="ARBA" id="ARBA00023004"/>
    </source>
</evidence>
<dbReference type="InterPro" id="IPR006248">
    <property type="entry name" value="Aconitase_mito-like"/>
</dbReference>
<evidence type="ECO:0000256" key="3">
    <source>
        <dbReference type="ARBA" id="ARBA00022723"/>
    </source>
</evidence>
<keyword evidence="5 7" id="KW-0411">Iron-sulfur</keyword>
<comment type="catalytic activity">
    <reaction evidence="7">
        <text>citrate = D-threo-isocitrate</text>
        <dbReference type="Rhea" id="RHEA:10336"/>
        <dbReference type="ChEBI" id="CHEBI:15562"/>
        <dbReference type="ChEBI" id="CHEBI:16947"/>
        <dbReference type="EC" id="4.2.1.3"/>
    </reaction>
</comment>
<dbReference type="OrthoDB" id="2224430at2759"/>
<dbReference type="PRINTS" id="PR00415">
    <property type="entry name" value="ACONITASE"/>
</dbReference>
<comment type="cofactor">
    <cofactor evidence="7">
        <name>[4Fe-4S] cluster</name>
        <dbReference type="ChEBI" id="CHEBI:49883"/>
    </cofactor>
    <text evidence="7">Binds 1 [4Fe-4S] cluster per subunit.</text>
</comment>
<name>A0A5B7D2W1_PORTR</name>
<comment type="caution">
    <text evidence="10">The sequence shown here is derived from an EMBL/GenBank/DDBJ whole genome shotgun (WGS) entry which is preliminary data.</text>
</comment>
<dbReference type="CDD" id="cd01584">
    <property type="entry name" value="AcnA_Mitochondrial"/>
    <property type="match status" value="1"/>
</dbReference>
<dbReference type="EMBL" id="VSRR010000383">
    <property type="protein sequence ID" value="MPC14846.1"/>
    <property type="molecule type" value="Genomic_DNA"/>
</dbReference>
<dbReference type="NCBIfam" id="TIGR01340">
    <property type="entry name" value="aconitase_mito"/>
    <property type="match status" value="1"/>
</dbReference>
<dbReference type="GO" id="GO:0006457">
    <property type="term" value="P:protein folding"/>
    <property type="evidence" value="ECO:0007669"/>
    <property type="project" value="InterPro"/>
</dbReference>
<dbReference type="PROSITE" id="PS00450">
    <property type="entry name" value="ACONITASE_1"/>
    <property type="match status" value="1"/>
</dbReference>
<dbReference type="Gene3D" id="3.30.499.10">
    <property type="entry name" value="Aconitase, domain 3"/>
    <property type="match status" value="2"/>
</dbReference>
<dbReference type="PROSITE" id="PS00995">
    <property type="entry name" value="TCP1_3"/>
    <property type="match status" value="1"/>
</dbReference>
<dbReference type="InterPro" id="IPR015931">
    <property type="entry name" value="Acnase/IPM_dHydase_lsu_aba_1/3"/>
</dbReference>
<dbReference type="GO" id="GO:0051539">
    <property type="term" value="F:4 iron, 4 sulfur cluster binding"/>
    <property type="evidence" value="ECO:0007669"/>
    <property type="project" value="UniProtKB-UniRule"/>
</dbReference>
<dbReference type="InterPro" id="IPR018136">
    <property type="entry name" value="Aconitase_4Fe-4S_BS"/>
</dbReference>
<dbReference type="PROSITE" id="PS00751">
    <property type="entry name" value="TCP1_2"/>
    <property type="match status" value="1"/>
</dbReference>
<keyword evidence="6 7" id="KW-0456">Lyase</keyword>
<dbReference type="GO" id="GO:0046872">
    <property type="term" value="F:metal ion binding"/>
    <property type="evidence" value="ECO:0007669"/>
    <property type="project" value="UniProtKB-UniRule"/>
</dbReference>
<accession>A0A5B7D2W1</accession>
<organism evidence="10 11">
    <name type="scientific">Portunus trituberculatus</name>
    <name type="common">Swimming crab</name>
    <name type="synonym">Neptunus trituberculatus</name>
    <dbReference type="NCBI Taxonomy" id="210409"/>
    <lineage>
        <taxon>Eukaryota</taxon>
        <taxon>Metazoa</taxon>
        <taxon>Ecdysozoa</taxon>
        <taxon>Arthropoda</taxon>
        <taxon>Crustacea</taxon>
        <taxon>Multicrustacea</taxon>
        <taxon>Malacostraca</taxon>
        <taxon>Eumalacostraca</taxon>
        <taxon>Eucarida</taxon>
        <taxon>Decapoda</taxon>
        <taxon>Pleocyemata</taxon>
        <taxon>Brachyura</taxon>
        <taxon>Eubrachyura</taxon>
        <taxon>Portunoidea</taxon>
        <taxon>Portunidae</taxon>
        <taxon>Portuninae</taxon>
        <taxon>Portunus</taxon>
    </lineage>
</organism>
<dbReference type="GO" id="GO:0005524">
    <property type="term" value="F:ATP binding"/>
    <property type="evidence" value="ECO:0007669"/>
    <property type="project" value="InterPro"/>
</dbReference>
<evidence type="ECO:0000256" key="2">
    <source>
        <dbReference type="ARBA" id="ARBA00008020"/>
    </source>
</evidence>
<dbReference type="GO" id="GO:0005829">
    <property type="term" value="C:cytosol"/>
    <property type="evidence" value="ECO:0007669"/>
    <property type="project" value="TreeGrafter"/>
</dbReference>
<keyword evidence="11" id="KW-1185">Reference proteome</keyword>
<dbReference type="InterPro" id="IPR027410">
    <property type="entry name" value="TCP-1-like_intermed_sf"/>
</dbReference>
<keyword evidence="7" id="KW-0809">Transit peptide</keyword>
<dbReference type="GO" id="GO:0051082">
    <property type="term" value="F:unfolded protein binding"/>
    <property type="evidence" value="ECO:0007669"/>
    <property type="project" value="InterPro"/>
</dbReference>
<dbReference type="GO" id="GO:0016887">
    <property type="term" value="F:ATP hydrolysis activity"/>
    <property type="evidence" value="ECO:0007669"/>
    <property type="project" value="InterPro"/>
</dbReference>
<dbReference type="Gene3D" id="1.10.560.10">
    <property type="entry name" value="GroEL-like equatorial domain"/>
    <property type="match status" value="1"/>
</dbReference>
<dbReference type="InterPro" id="IPR036008">
    <property type="entry name" value="Aconitase_4Fe-4S_dom"/>
</dbReference>
<dbReference type="PANTHER" id="PTHR43160:SF3">
    <property type="entry name" value="ACONITATE HYDRATASE, MITOCHONDRIAL"/>
    <property type="match status" value="1"/>
</dbReference>
<keyword evidence="3 7" id="KW-0479">Metal-binding</keyword>
<comment type="subcellular location">
    <subcellularLocation>
        <location evidence="7">Mitochondrion</location>
    </subcellularLocation>
</comment>
<dbReference type="InterPro" id="IPR050926">
    <property type="entry name" value="Aconitase/IPM_isomerase"/>
</dbReference>
<dbReference type="InterPro" id="IPR002194">
    <property type="entry name" value="Chaperonin_TCP-1_CS"/>
</dbReference>
<feature type="domain" description="Aconitase/3-isopropylmalate dehydratase large subunit alpha/beta/alpha" evidence="9">
    <location>
        <begin position="280"/>
        <end position="731"/>
    </location>
</feature>
<dbReference type="EC" id="4.2.1.3" evidence="7"/>
<dbReference type="FunFam" id="3.30.499.10:FF:000004">
    <property type="entry name" value="Aconitate hydratase, mitochondrial"/>
    <property type="match status" value="1"/>
</dbReference>
<evidence type="ECO:0000256" key="8">
    <source>
        <dbReference type="SAM" id="MobiDB-lite"/>
    </source>
</evidence>
<evidence type="ECO:0000256" key="7">
    <source>
        <dbReference type="RuleBase" id="RU362107"/>
    </source>
</evidence>
<dbReference type="UniPathway" id="UPA00223">
    <property type="reaction ID" value="UER00718"/>
</dbReference>
<comment type="similarity">
    <text evidence="2">Belongs to the TCP-1 chaperonin family.</text>
</comment>
<keyword evidence="7" id="KW-0496">Mitochondrion</keyword>
<dbReference type="AlphaFoldDB" id="A0A5B7D2W1"/>
<evidence type="ECO:0000256" key="1">
    <source>
        <dbReference type="ARBA" id="ARBA00007185"/>
    </source>
</evidence>
<dbReference type="InterPro" id="IPR015932">
    <property type="entry name" value="Aconitase_dom2"/>
</dbReference>